<dbReference type="AlphaFoldDB" id="L0P1N2"/>
<evidence type="ECO:0000313" key="3">
    <source>
        <dbReference type="EMBL" id="CCI55346.1"/>
    </source>
</evidence>
<dbReference type="InterPro" id="IPR019557">
    <property type="entry name" value="AminoTfrase-like_pln_mobile"/>
</dbReference>
<name>L0P1N2_PHYED</name>
<accession>L0P1N2</accession>
<sequence length="540" mass="61424">MTRTLPPLLEVAWDDKHRCHAWIDGDGPPTLVTRGLRETWPLDERYVSRLRQSGLIAFARMLNIGKNLLIDASLLSALVDCWRSETHTFHFRWGEMTVILQDVSFITGLPLRGRAVVPPPRSPDWKARLNHRFGQPILERSKGVPHVWLRRFMHCPNDATDEVVRCYLIAYLLFIFKWVMFPNTQEDMVYPSYIHLAESIVDVDDEDVPQYNWGSAVLCATYRGLCDASQRRTGTEPVLSGCHTLLQLWPWEHFAGTAPDGLSLLCHQYAAYWRTTCHLVFSHMVEPYNPQRVMRQFELHQEIPPALGRPFARRSHLQTKMGRKSDDWLQTQQPWVDVWQTATDSILQEARPYDEGTYDTYLEWYVRHTRTRLTGAPPARHADSSHAERLDLGLDPHRAARHDDSLWKAQRSRLEASDGASSRTLAPSIFPSERVDPATQQHRRRIVRAVATQRLYADAIVVSEGPYADAVVVTEGPYADVVLVSEGPYADAVLVSEGPYADVVLVSEGPYAGAVVVTEAQRGHSGEHGRATRNRARMLS</sequence>
<dbReference type="InterPro" id="IPR044824">
    <property type="entry name" value="MAIN-like"/>
</dbReference>
<dbReference type="GO" id="GO:0010073">
    <property type="term" value="P:meristem maintenance"/>
    <property type="evidence" value="ECO:0007669"/>
    <property type="project" value="InterPro"/>
</dbReference>
<proteinExistence type="predicted"/>
<dbReference type="Pfam" id="PF10536">
    <property type="entry name" value="PMD"/>
    <property type="match status" value="2"/>
</dbReference>
<dbReference type="PANTHER" id="PTHR46033">
    <property type="entry name" value="PROTEIN MAIN-LIKE 2"/>
    <property type="match status" value="1"/>
</dbReference>
<feature type="domain" description="Aminotransferase-like plant mobile" evidence="2">
    <location>
        <begin position="68"/>
        <end position="259"/>
    </location>
</feature>
<organism evidence="3">
    <name type="scientific">Phyllostachys edulis</name>
    <name type="common">Tortoise shell bamboo</name>
    <name type="synonym">Bambusa edulis</name>
    <dbReference type="NCBI Taxonomy" id="38705"/>
    <lineage>
        <taxon>Eukaryota</taxon>
        <taxon>Viridiplantae</taxon>
        <taxon>Streptophyta</taxon>
        <taxon>Embryophyta</taxon>
        <taxon>Tracheophyta</taxon>
        <taxon>Spermatophyta</taxon>
        <taxon>Magnoliopsida</taxon>
        <taxon>Liliopsida</taxon>
        <taxon>Poales</taxon>
        <taxon>Poaceae</taxon>
        <taxon>BOP clade</taxon>
        <taxon>Bambusoideae</taxon>
        <taxon>Arundinarodae</taxon>
        <taxon>Arundinarieae</taxon>
        <taxon>Arundinariinae</taxon>
        <taxon>Phyllostachys</taxon>
    </lineage>
</organism>
<feature type="region of interest" description="Disordered" evidence="1">
    <location>
        <begin position="521"/>
        <end position="540"/>
    </location>
</feature>
<feature type="compositionally biased region" description="Basic residues" evidence="1">
    <location>
        <begin position="531"/>
        <end position="540"/>
    </location>
</feature>
<evidence type="ECO:0000259" key="2">
    <source>
        <dbReference type="Pfam" id="PF10536"/>
    </source>
</evidence>
<gene>
    <name evidence="3" type="primary">PH01B019A14.15</name>
</gene>
<feature type="domain" description="Aminotransferase-like plant mobile" evidence="2">
    <location>
        <begin position="270"/>
        <end position="365"/>
    </location>
</feature>
<evidence type="ECO:0000256" key="1">
    <source>
        <dbReference type="SAM" id="MobiDB-lite"/>
    </source>
</evidence>
<dbReference type="EMBL" id="FO203439">
    <property type="protein sequence ID" value="CCI55346.1"/>
    <property type="molecule type" value="Genomic_DNA"/>
</dbReference>
<feature type="region of interest" description="Disordered" evidence="1">
    <location>
        <begin position="417"/>
        <end position="437"/>
    </location>
</feature>
<feature type="compositionally biased region" description="Basic and acidic residues" evidence="1">
    <location>
        <begin position="521"/>
        <end position="530"/>
    </location>
</feature>
<dbReference type="PANTHER" id="PTHR46033:SF78">
    <property type="entry name" value="OS06G0232700 PROTEIN"/>
    <property type="match status" value="1"/>
</dbReference>
<reference evidence="3" key="1">
    <citation type="submission" date="2012-05" db="EMBL/GenBank/DDBJ databases">
        <authorList>
            <person name="Han B."/>
            <person name="Lu Y."/>
            <person name="Feng Q."/>
            <person name="Zhao Q."/>
            <person name="Lu T.T."/>
            <person name="Li Y."/>
            <person name="Liu K.Y."/>
            <person name="Huang X.H."/>
            <person name="Fan D.L."/>
            <person name="Weng Q.J."/>
            <person name="Zhang L."/>
            <person name="Lu Y.Q."/>
            <person name="Guo Y.L."/>
            <person name="Li W.J."/>
            <person name="Zhou C.C."/>
            <person name="Lu H.Y."/>
            <person name="Huang T."/>
            <person name="Zhu C.R."/>
            <person name="Zhao Y."/>
            <person name="Hu T."/>
            <person name="Yao N."/>
        </authorList>
    </citation>
    <scope>NUCLEOTIDE SEQUENCE</scope>
</reference>
<protein>
    <submittedName>
        <fullName evidence="3">PH01B019A14.15 protein</fullName>
    </submittedName>
</protein>